<dbReference type="AlphaFoldDB" id="A0A445KZ51"/>
<comment type="caution">
    <text evidence="2">The sequence shown here is derived from an EMBL/GenBank/DDBJ whole genome shotgun (WGS) entry which is preliminary data.</text>
</comment>
<sequence length="131" mass="15714">MPANPRQHFIQHPNGLHGKKQYSRWKVWWVALNFTIWQHRNRLIFSNEPFNGCKLMEEAMFLYLNTNHDLYDAVKKAEQECHMLSEEAQRGVRNLRADFERGGIHLCPEKLDRVNKLNIEISQLCREYVYN</sequence>
<reference evidence="2 3" key="1">
    <citation type="submission" date="2018-09" db="EMBL/GenBank/DDBJ databases">
        <title>A high-quality reference genome of wild soybean provides a powerful tool to mine soybean genomes.</title>
        <authorList>
            <person name="Xie M."/>
            <person name="Chung C.Y.L."/>
            <person name="Li M.-W."/>
            <person name="Wong F.-L."/>
            <person name="Chan T.-F."/>
            <person name="Lam H.-M."/>
        </authorList>
    </citation>
    <scope>NUCLEOTIDE SEQUENCE [LARGE SCALE GENOMIC DNA]</scope>
    <source>
        <strain evidence="3">cv. W05</strain>
        <tissue evidence="2">Hypocotyl of etiolated seedlings</tissue>
    </source>
</reference>
<feature type="coiled-coil region" evidence="1">
    <location>
        <begin position="67"/>
        <end position="94"/>
    </location>
</feature>
<accession>A0A445KZ51</accession>
<dbReference type="Proteomes" id="UP000289340">
    <property type="component" value="Chromosome 4"/>
</dbReference>
<keyword evidence="1" id="KW-0175">Coiled coil</keyword>
<proteinExistence type="predicted"/>
<dbReference type="InterPro" id="IPR045090">
    <property type="entry name" value="Pept_M3A_M3B"/>
</dbReference>
<dbReference type="GO" id="GO:0006508">
    <property type="term" value="P:proteolysis"/>
    <property type="evidence" value="ECO:0007669"/>
    <property type="project" value="InterPro"/>
</dbReference>
<evidence type="ECO:0000313" key="2">
    <source>
        <dbReference type="EMBL" id="RZC16165.1"/>
    </source>
</evidence>
<dbReference type="EMBL" id="QZWG01000004">
    <property type="protein sequence ID" value="RZC16165.1"/>
    <property type="molecule type" value="Genomic_DNA"/>
</dbReference>
<dbReference type="PANTHER" id="PTHR11804:SF79">
    <property type="entry name" value="MITOCHONDRIAL INTERMEDIATE PEPTIDASE"/>
    <property type="match status" value="1"/>
</dbReference>
<keyword evidence="3" id="KW-1185">Reference proteome</keyword>
<dbReference type="SUPFAM" id="SSF55486">
    <property type="entry name" value="Metalloproteases ('zincins'), catalytic domain"/>
    <property type="match status" value="1"/>
</dbReference>
<evidence type="ECO:0000256" key="1">
    <source>
        <dbReference type="SAM" id="Coils"/>
    </source>
</evidence>
<organism evidence="2 3">
    <name type="scientific">Glycine soja</name>
    <name type="common">Wild soybean</name>
    <dbReference type="NCBI Taxonomy" id="3848"/>
    <lineage>
        <taxon>Eukaryota</taxon>
        <taxon>Viridiplantae</taxon>
        <taxon>Streptophyta</taxon>
        <taxon>Embryophyta</taxon>
        <taxon>Tracheophyta</taxon>
        <taxon>Spermatophyta</taxon>
        <taxon>Magnoliopsida</taxon>
        <taxon>eudicotyledons</taxon>
        <taxon>Gunneridae</taxon>
        <taxon>Pentapetalae</taxon>
        <taxon>rosids</taxon>
        <taxon>fabids</taxon>
        <taxon>Fabales</taxon>
        <taxon>Fabaceae</taxon>
        <taxon>Papilionoideae</taxon>
        <taxon>50 kb inversion clade</taxon>
        <taxon>NPAAA clade</taxon>
        <taxon>indigoferoid/millettioid clade</taxon>
        <taxon>Phaseoleae</taxon>
        <taxon>Glycine</taxon>
        <taxon>Glycine subgen. Soja</taxon>
    </lineage>
</organism>
<dbReference type="GO" id="GO:0006518">
    <property type="term" value="P:peptide metabolic process"/>
    <property type="evidence" value="ECO:0007669"/>
    <property type="project" value="TreeGrafter"/>
</dbReference>
<dbReference type="PANTHER" id="PTHR11804">
    <property type="entry name" value="PROTEASE M3 THIMET OLIGOPEPTIDASE-RELATED"/>
    <property type="match status" value="1"/>
</dbReference>
<protein>
    <submittedName>
        <fullName evidence="2">Mitochondrial intermediate peptidase, mitochondrial</fullName>
    </submittedName>
</protein>
<gene>
    <name evidence="2" type="ORF">D0Y65_009440</name>
</gene>
<dbReference type="GO" id="GO:0004222">
    <property type="term" value="F:metalloendopeptidase activity"/>
    <property type="evidence" value="ECO:0007669"/>
    <property type="project" value="InterPro"/>
</dbReference>
<name>A0A445KZ51_GLYSO</name>
<evidence type="ECO:0000313" key="3">
    <source>
        <dbReference type="Proteomes" id="UP000289340"/>
    </source>
</evidence>